<sequence>MMNSGDTAWVLIATALVMLMTPAGLALFYGGLSNKKNVMNTVGMSYVAFCLATIVWVVAGYSIAFGPEGHPIFGSMKNLFLKNIPVDQLVGSIPEMLFVAFQGVFAAIAVALVCGSVVGRLKFKSWIIFSILWVLFVYAPLVRMIWGEGLLNGLGDLDFAGGTVIHINAGVAGLLLSILLGKRKEKNLFEASPSSSKLTILGSALLWFGWFGFNAGSQLAADGIAANAFLVTNVAACAGGLAWMAIEWYSKKKPSILGLASGAISGLVGITPAAGYVGIDGALIIGLVSGLVGYYGVVHLKKALNYDDTLDVFGIHGLVGIWGALATGLFADPSISGEAGLFYGNPYQMIPQITVVLVTIIYSLAGTFILYKITGFLTRGTRVDEATELNGIDKAYHKERSFS</sequence>
<comment type="caution">
    <text evidence="10">The sequence shown here is derived from an EMBL/GenBank/DDBJ whole genome shotgun (WGS) entry which is preliminary data.</text>
</comment>
<keyword evidence="3 8" id="KW-0813">Transport</keyword>
<dbReference type="Pfam" id="PF00909">
    <property type="entry name" value="Ammonium_transp"/>
    <property type="match status" value="1"/>
</dbReference>
<accession>A0A2T6AGT1</accession>
<gene>
    <name evidence="10" type="ORF">C8P64_1539</name>
</gene>
<feature type="transmembrane region" description="Helical" evidence="8">
    <location>
        <begin position="159"/>
        <end position="180"/>
    </location>
</feature>
<dbReference type="InterPro" id="IPR024041">
    <property type="entry name" value="NH4_transpt_AmtB-like_dom"/>
</dbReference>
<feature type="domain" description="Ammonium transporter AmtB-like" evidence="9">
    <location>
        <begin position="8"/>
        <end position="400"/>
    </location>
</feature>
<evidence type="ECO:0000256" key="7">
    <source>
        <dbReference type="ARBA" id="ARBA00023177"/>
    </source>
</evidence>
<evidence type="ECO:0000313" key="11">
    <source>
        <dbReference type="Proteomes" id="UP000244174"/>
    </source>
</evidence>
<feature type="transmembrane region" description="Helical" evidence="8">
    <location>
        <begin position="96"/>
        <end position="119"/>
    </location>
</feature>
<evidence type="ECO:0000256" key="8">
    <source>
        <dbReference type="RuleBase" id="RU362002"/>
    </source>
</evidence>
<reference evidence="10 11" key="1">
    <citation type="submission" date="2018-04" db="EMBL/GenBank/DDBJ databases">
        <title>Genomic Encyclopedia of Archaeal and Bacterial Type Strains, Phase II (KMG-II): from individual species to whole genera.</title>
        <authorList>
            <person name="Goeker M."/>
        </authorList>
    </citation>
    <scope>NUCLEOTIDE SEQUENCE [LARGE SCALE GENOMIC DNA]</scope>
    <source>
        <strain evidence="10 11">DSM 23082</strain>
    </source>
</reference>
<feature type="transmembrane region" description="Helical" evidence="8">
    <location>
        <begin position="281"/>
        <end position="298"/>
    </location>
</feature>
<dbReference type="EMBL" id="QBKQ01000002">
    <property type="protein sequence ID" value="PTX43015.1"/>
    <property type="molecule type" value="Genomic_DNA"/>
</dbReference>
<dbReference type="InterPro" id="IPR018047">
    <property type="entry name" value="Ammonium_transpt_CS"/>
</dbReference>
<feature type="transmembrane region" description="Helical" evidence="8">
    <location>
        <begin position="44"/>
        <end position="64"/>
    </location>
</feature>
<dbReference type="InterPro" id="IPR001905">
    <property type="entry name" value="Ammonium_transpt"/>
</dbReference>
<protein>
    <recommendedName>
        <fullName evidence="8">Ammonium transporter</fullName>
    </recommendedName>
</protein>
<proteinExistence type="inferred from homology"/>
<feature type="transmembrane region" description="Helical" evidence="8">
    <location>
        <begin position="12"/>
        <end position="32"/>
    </location>
</feature>
<dbReference type="GO" id="GO:0008519">
    <property type="term" value="F:ammonium channel activity"/>
    <property type="evidence" value="ECO:0007669"/>
    <property type="project" value="InterPro"/>
</dbReference>
<dbReference type="Proteomes" id="UP000244174">
    <property type="component" value="Unassembled WGS sequence"/>
</dbReference>
<dbReference type="PANTHER" id="PTHR43029:SF10">
    <property type="entry name" value="AMMONIUM TRANSPORTER MEP2"/>
    <property type="match status" value="1"/>
</dbReference>
<feature type="transmembrane region" description="Helical" evidence="8">
    <location>
        <begin position="223"/>
        <end position="244"/>
    </location>
</feature>
<dbReference type="PANTHER" id="PTHR43029">
    <property type="entry name" value="AMMONIUM TRANSPORTER MEP2"/>
    <property type="match status" value="1"/>
</dbReference>
<comment type="similarity">
    <text evidence="2 8">Belongs to the ammonia transporter channel (TC 1.A.11.2) family.</text>
</comment>
<organism evidence="10 11">
    <name type="scientific">Christiangramia gaetbulicola</name>
    <dbReference type="NCBI Taxonomy" id="703340"/>
    <lineage>
        <taxon>Bacteria</taxon>
        <taxon>Pseudomonadati</taxon>
        <taxon>Bacteroidota</taxon>
        <taxon>Flavobacteriia</taxon>
        <taxon>Flavobacteriales</taxon>
        <taxon>Flavobacteriaceae</taxon>
        <taxon>Christiangramia</taxon>
    </lineage>
</organism>
<dbReference type="OrthoDB" id="9814202at2"/>
<name>A0A2T6AGT1_9FLAO</name>
<dbReference type="RefSeq" id="WP_108171476.1">
    <property type="nucleotide sequence ID" value="NZ_QBKQ01000002.1"/>
</dbReference>
<evidence type="ECO:0000256" key="6">
    <source>
        <dbReference type="ARBA" id="ARBA00023136"/>
    </source>
</evidence>
<dbReference type="PRINTS" id="PR00342">
    <property type="entry name" value="RHESUSRHD"/>
</dbReference>
<dbReference type="Gene3D" id="1.10.3430.10">
    <property type="entry name" value="Ammonium transporter AmtB like domains"/>
    <property type="match status" value="1"/>
</dbReference>
<dbReference type="InterPro" id="IPR029020">
    <property type="entry name" value="Ammonium/urea_transptr"/>
</dbReference>
<dbReference type="AlphaFoldDB" id="A0A2T6AGT1"/>
<evidence type="ECO:0000256" key="4">
    <source>
        <dbReference type="ARBA" id="ARBA00022692"/>
    </source>
</evidence>
<evidence type="ECO:0000256" key="3">
    <source>
        <dbReference type="ARBA" id="ARBA00022448"/>
    </source>
</evidence>
<feature type="transmembrane region" description="Helical" evidence="8">
    <location>
        <begin position="256"/>
        <end position="275"/>
    </location>
</feature>
<evidence type="ECO:0000256" key="2">
    <source>
        <dbReference type="ARBA" id="ARBA00005887"/>
    </source>
</evidence>
<dbReference type="PROSITE" id="PS01219">
    <property type="entry name" value="AMMONIUM_TRANSP"/>
    <property type="match status" value="1"/>
</dbReference>
<evidence type="ECO:0000313" key="10">
    <source>
        <dbReference type="EMBL" id="PTX43015.1"/>
    </source>
</evidence>
<feature type="transmembrane region" description="Helical" evidence="8">
    <location>
        <begin position="350"/>
        <end position="371"/>
    </location>
</feature>
<keyword evidence="11" id="KW-1185">Reference proteome</keyword>
<feature type="transmembrane region" description="Helical" evidence="8">
    <location>
        <begin position="200"/>
        <end position="217"/>
    </location>
</feature>
<dbReference type="GO" id="GO:0005886">
    <property type="term" value="C:plasma membrane"/>
    <property type="evidence" value="ECO:0007669"/>
    <property type="project" value="UniProtKB-SubCell"/>
</dbReference>
<feature type="transmembrane region" description="Helical" evidence="8">
    <location>
        <begin position="126"/>
        <end position="147"/>
    </location>
</feature>
<evidence type="ECO:0000256" key="5">
    <source>
        <dbReference type="ARBA" id="ARBA00022989"/>
    </source>
</evidence>
<keyword evidence="7 8" id="KW-0924">Ammonia transport</keyword>
<feature type="transmembrane region" description="Helical" evidence="8">
    <location>
        <begin position="310"/>
        <end position="330"/>
    </location>
</feature>
<dbReference type="SUPFAM" id="SSF111352">
    <property type="entry name" value="Ammonium transporter"/>
    <property type="match status" value="1"/>
</dbReference>
<keyword evidence="4 8" id="KW-0812">Transmembrane</keyword>
<keyword evidence="5 8" id="KW-1133">Transmembrane helix</keyword>
<dbReference type="NCBIfam" id="TIGR00836">
    <property type="entry name" value="amt"/>
    <property type="match status" value="1"/>
</dbReference>
<evidence type="ECO:0000256" key="1">
    <source>
        <dbReference type="ARBA" id="ARBA00004141"/>
    </source>
</evidence>
<keyword evidence="6 8" id="KW-0472">Membrane</keyword>
<dbReference type="InterPro" id="IPR002229">
    <property type="entry name" value="RhesusRHD"/>
</dbReference>
<comment type="subcellular location">
    <subcellularLocation>
        <location evidence="8">Cell membrane</location>
        <topology evidence="8">Multi-pass membrane protein</topology>
    </subcellularLocation>
    <subcellularLocation>
        <location evidence="1">Membrane</location>
        <topology evidence="1">Multi-pass membrane protein</topology>
    </subcellularLocation>
</comment>
<evidence type="ECO:0000259" key="9">
    <source>
        <dbReference type="Pfam" id="PF00909"/>
    </source>
</evidence>